<dbReference type="Ensembl" id="ENSLCNT00005037474.1">
    <property type="protein sequence ID" value="ENSLCNP00005033576.1"/>
    <property type="gene ID" value="ENSLCNG00005021839.1"/>
</dbReference>
<keyword evidence="4 9" id="KW-0158">Chromosome</keyword>
<dbReference type="AlphaFoldDB" id="A0A667I607"/>
<dbReference type="GO" id="GO:0000791">
    <property type="term" value="C:euchromatin"/>
    <property type="evidence" value="ECO:0007669"/>
    <property type="project" value="UniProtKB-ARBA"/>
</dbReference>
<keyword evidence="6 9" id="KW-0539">Nucleus</keyword>
<dbReference type="GO" id="GO:0003677">
    <property type="term" value="F:DNA binding"/>
    <property type="evidence" value="ECO:0007669"/>
    <property type="project" value="UniProtKB-KW"/>
</dbReference>
<organism evidence="12 13">
    <name type="scientific">Lynx canadensis</name>
    <name type="common">Canada lynx</name>
    <name type="synonym">Felis canadensis</name>
    <dbReference type="NCBI Taxonomy" id="61383"/>
    <lineage>
        <taxon>Eukaryota</taxon>
        <taxon>Metazoa</taxon>
        <taxon>Chordata</taxon>
        <taxon>Craniata</taxon>
        <taxon>Vertebrata</taxon>
        <taxon>Euteleostomi</taxon>
        <taxon>Mammalia</taxon>
        <taxon>Eutheria</taxon>
        <taxon>Laurasiatheria</taxon>
        <taxon>Carnivora</taxon>
        <taxon>Feliformia</taxon>
        <taxon>Felidae</taxon>
        <taxon>Felinae</taxon>
        <taxon>Lynx</taxon>
    </lineage>
</organism>
<gene>
    <name evidence="11" type="primary">LOC115507139</name>
</gene>
<evidence type="ECO:0000256" key="2">
    <source>
        <dbReference type="ARBA" id="ARBA00004286"/>
    </source>
</evidence>
<keyword evidence="7 9" id="KW-0544">Nucleosome core</keyword>
<dbReference type="SUPFAM" id="SSF47113">
    <property type="entry name" value="Histone-fold"/>
    <property type="match status" value="1"/>
</dbReference>
<dbReference type="GO" id="GO:0000786">
    <property type="term" value="C:nucleosome"/>
    <property type="evidence" value="ECO:0007669"/>
    <property type="project" value="UniProtKB-KW"/>
</dbReference>
<dbReference type="GO" id="GO:0006397">
    <property type="term" value="P:mRNA processing"/>
    <property type="evidence" value="ECO:0007669"/>
    <property type="project" value="UniProtKB-ARBA"/>
</dbReference>
<keyword evidence="13" id="KW-1185">Reference proteome</keyword>
<sequence length="113" mass="12478">MPVRRSRRGSSSGQSRVRSRTARAELTFSVSHVERLLREGRYSQRLGASAPIFLAAVIQSLTAKVLELAGIEARNRGRRLITPDVVDMVVHSHPPLSAFFQSTIISQAVPGWN</sequence>
<accession>A0A667I607</accession>
<reference evidence="12" key="1">
    <citation type="submission" date="2025-05" db="UniProtKB">
        <authorList>
            <consortium name="Ensembl"/>
        </authorList>
    </citation>
    <scope>IDENTIFICATION</scope>
</reference>
<dbReference type="PANTHER" id="PTHR23430">
    <property type="entry name" value="HISTONE H2A"/>
    <property type="match status" value="1"/>
</dbReference>
<proteinExistence type="inferred from homology"/>
<feature type="region of interest" description="Disordered" evidence="10">
    <location>
        <begin position="1"/>
        <end position="20"/>
    </location>
</feature>
<evidence type="ECO:0000256" key="6">
    <source>
        <dbReference type="ARBA" id="ARBA00023242"/>
    </source>
</evidence>
<dbReference type="Ensembl" id="ENSLCNT00005037715.1">
    <property type="protein sequence ID" value="ENSLCNP00005033794.1"/>
    <property type="gene ID" value="ENSLCNG00005021972.1"/>
</dbReference>
<evidence type="ECO:0000256" key="10">
    <source>
        <dbReference type="SAM" id="MobiDB-lite"/>
    </source>
</evidence>
<evidence type="ECO:0000256" key="4">
    <source>
        <dbReference type="ARBA" id="ARBA00022454"/>
    </source>
</evidence>
<comment type="subunit">
    <text evidence="9">The nucleosome is a histone octamer containing two molecules each of H2A, H2B, H3 and H4 assembled in one H3-H4 heterotetramer and two H2A-H2B heterodimers. The octamer wraps approximately 147 bp of DNA.</text>
</comment>
<dbReference type="GO" id="GO:0046982">
    <property type="term" value="F:protein heterodimerization activity"/>
    <property type="evidence" value="ECO:0007669"/>
    <property type="project" value="InterPro"/>
</dbReference>
<dbReference type="GO" id="GO:0030527">
    <property type="term" value="F:structural constituent of chromatin"/>
    <property type="evidence" value="ECO:0007669"/>
    <property type="project" value="InterPro"/>
</dbReference>
<dbReference type="GO" id="GO:0006334">
    <property type="term" value="P:nucleosome assembly"/>
    <property type="evidence" value="ECO:0007669"/>
    <property type="project" value="UniProtKB-ARBA"/>
</dbReference>
<evidence type="ECO:0000313" key="13">
    <source>
        <dbReference type="Proteomes" id="UP000472241"/>
    </source>
</evidence>
<evidence type="ECO:0000256" key="3">
    <source>
        <dbReference type="ARBA" id="ARBA00010691"/>
    </source>
</evidence>
<evidence type="ECO:0000256" key="5">
    <source>
        <dbReference type="ARBA" id="ARBA00023125"/>
    </source>
</evidence>
<comment type="subcellular location">
    <subcellularLocation>
        <location evidence="2">Chromosome</location>
    </subcellularLocation>
    <subcellularLocation>
        <location evidence="1 9">Nucleus</location>
    </subcellularLocation>
</comment>
<dbReference type="InterPro" id="IPR009072">
    <property type="entry name" value="Histone-fold"/>
</dbReference>
<evidence type="ECO:0000256" key="8">
    <source>
        <dbReference type="ARBA" id="ARBA00062445"/>
    </source>
</evidence>
<keyword evidence="5 9" id="KW-0238">DNA-binding</keyword>
<protein>
    <recommendedName>
        <fullName evidence="9">Histone H2A</fullName>
    </recommendedName>
</protein>
<dbReference type="PRINTS" id="PR00620">
    <property type="entry name" value="HISTONEH2A"/>
</dbReference>
<dbReference type="CDD" id="cd00074">
    <property type="entry name" value="HFD_H2A"/>
    <property type="match status" value="1"/>
</dbReference>
<evidence type="ECO:0000256" key="9">
    <source>
        <dbReference type="RuleBase" id="RU003767"/>
    </source>
</evidence>
<comment type="similarity">
    <text evidence="3 9">Belongs to the histone H2A family.</text>
</comment>
<evidence type="ECO:0000313" key="12">
    <source>
        <dbReference type="Ensembl" id="ENSLCNP00005033794.1"/>
    </source>
</evidence>
<dbReference type="RefSeq" id="XP_030161194.1">
    <property type="nucleotide sequence ID" value="XM_030305334.1"/>
</dbReference>
<dbReference type="GeneID" id="115507139"/>
<dbReference type="InterPro" id="IPR002119">
    <property type="entry name" value="Histone_H2A"/>
</dbReference>
<dbReference type="Proteomes" id="UP000472241">
    <property type="component" value="Unplaced"/>
</dbReference>
<evidence type="ECO:0000313" key="11">
    <source>
        <dbReference type="Ensembl" id="ENSLCNP00005033576.1"/>
    </source>
</evidence>
<evidence type="ECO:0000256" key="1">
    <source>
        <dbReference type="ARBA" id="ARBA00004123"/>
    </source>
</evidence>
<dbReference type="Ensembl" id="ENSLCNT00005037741.1">
    <property type="protein sequence ID" value="ENSLCNP00005033818.1"/>
    <property type="gene ID" value="ENSLCNG00005021984.1"/>
</dbReference>
<dbReference type="FunFam" id="1.10.20.10:FF:000097">
    <property type="entry name" value="Histone H2A"/>
    <property type="match status" value="1"/>
</dbReference>
<dbReference type="GO" id="GO:0005634">
    <property type="term" value="C:nucleus"/>
    <property type="evidence" value="ECO:0007669"/>
    <property type="project" value="UniProtKB-SubCell"/>
</dbReference>
<evidence type="ECO:0000256" key="7">
    <source>
        <dbReference type="ARBA" id="ARBA00023269"/>
    </source>
</evidence>
<dbReference type="SMART" id="SM00414">
    <property type="entry name" value="H2A"/>
    <property type="match status" value="1"/>
</dbReference>
<comment type="subunit">
    <text evidence="8">The nucleosome is a histone octamer containing two molecules each of H2A, H2B, H3 and H4 assembled in one H3-H4 heterotetramer and two H2A-H2B heterodimers. May be incorporated into a proportion of nucleosomes, replacing one or more H2A molecules.</text>
</comment>
<dbReference type="Gene3D" id="1.10.20.10">
    <property type="entry name" value="Histone, subunit A"/>
    <property type="match status" value="1"/>
</dbReference>
<name>A0A667I607_LYNCA</name>